<feature type="domain" description="VPS37 C-terminal" evidence="10">
    <location>
        <begin position="87"/>
        <end position="176"/>
    </location>
</feature>
<comment type="similarity">
    <text evidence="2">Belongs to the VPS37 family.</text>
</comment>
<evidence type="ECO:0000256" key="5">
    <source>
        <dbReference type="ARBA" id="ARBA00022927"/>
    </source>
</evidence>
<feature type="compositionally biased region" description="Pro residues" evidence="9">
    <location>
        <begin position="234"/>
        <end position="246"/>
    </location>
</feature>
<keyword evidence="6" id="KW-0472">Membrane</keyword>
<reference evidence="11 12" key="1">
    <citation type="journal article" date="2018" name="Nat. Ecol. Evol.">
        <title>Shark genomes provide insights into elasmobranch evolution and the origin of vertebrates.</title>
        <authorList>
            <person name="Hara Y"/>
            <person name="Yamaguchi K"/>
            <person name="Onimaru K"/>
            <person name="Kadota M"/>
            <person name="Koyanagi M"/>
            <person name="Keeley SD"/>
            <person name="Tatsumi K"/>
            <person name="Tanaka K"/>
            <person name="Motone F"/>
            <person name="Kageyama Y"/>
            <person name="Nozu R"/>
            <person name="Adachi N"/>
            <person name="Nishimura O"/>
            <person name="Nakagawa R"/>
            <person name="Tanegashima C"/>
            <person name="Kiyatake I"/>
            <person name="Matsumoto R"/>
            <person name="Murakumo K"/>
            <person name="Nishida K"/>
            <person name="Terakita A"/>
            <person name="Kuratani S"/>
            <person name="Sato K"/>
            <person name="Hyodo S Kuraku.S."/>
        </authorList>
    </citation>
    <scope>NUCLEOTIDE SEQUENCE [LARGE SCALE GENOMIC DNA]</scope>
</reference>
<keyword evidence="3 8" id="KW-0813">Transport</keyword>
<evidence type="ECO:0000256" key="7">
    <source>
        <dbReference type="ARBA" id="ARBA00025010"/>
    </source>
</evidence>
<dbReference type="GO" id="GO:0043162">
    <property type="term" value="P:ubiquitin-dependent protein catabolic process via the multivesicular body sorting pathway"/>
    <property type="evidence" value="ECO:0007669"/>
    <property type="project" value="TreeGrafter"/>
</dbReference>
<evidence type="ECO:0000256" key="4">
    <source>
        <dbReference type="ARBA" id="ARBA00022753"/>
    </source>
</evidence>
<sequence length="289" mass="32139">DSCVGTKMSLPNLSSLSLQELNELLEDEEKLNTMAEEMEEVQTVQPNKDVSLASNRSLAEQNLQYHPKLDSRKLQLTRKYEELQTLFEAYQMRKSKLDSQSSGSSLDILLALLQTEGAKIEEETEIMAQEFLDGEVPLDVFIEQYQNKRKLAHQRRVKIEKLQEIVLKGPGPTPAWLPQLQKQPEPIQTNQNSNLMESNTPTVVPRRNPPLPPTQTGAIPTPFASAALGTESVPPYPVASFPPIPPRSGNVAPISTSQLGYPLQYRPSCPPPVAQKAGQRPPQPGFILQ</sequence>
<keyword evidence="12" id="KW-1185">Reference proteome</keyword>
<evidence type="ECO:0000256" key="3">
    <source>
        <dbReference type="ARBA" id="ARBA00022448"/>
    </source>
</evidence>
<dbReference type="GO" id="GO:0000813">
    <property type="term" value="C:ESCRT I complex"/>
    <property type="evidence" value="ECO:0007669"/>
    <property type="project" value="UniProtKB-ARBA"/>
</dbReference>
<feature type="compositionally biased region" description="Polar residues" evidence="9">
    <location>
        <begin position="189"/>
        <end position="202"/>
    </location>
</feature>
<dbReference type="PANTHER" id="PTHR13678:SF9">
    <property type="entry name" value="VACUOLAR PROTEIN SORTING-ASSOCIATED PROTEIN 37B"/>
    <property type="match status" value="1"/>
</dbReference>
<evidence type="ECO:0000313" key="12">
    <source>
        <dbReference type="Proteomes" id="UP000288216"/>
    </source>
</evidence>
<protein>
    <recommendedName>
        <fullName evidence="10">VPS37 C-terminal domain-containing protein</fullName>
    </recommendedName>
</protein>
<gene>
    <name evidence="11" type="ORF">scyTo_0013701</name>
</gene>
<feature type="non-terminal residue" evidence="11">
    <location>
        <position position="1"/>
    </location>
</feature>
<accession>A0A401P2X9</accession>
<organism evidence="11 12">
    <name type="scientific">Scyliorhinus torazame</name>
    <name type="common">Cloudy catshark</name>
    <name type="synonym">Catulus torazame</name>
    <dbReference type="NCBI Taxonomy" id="75743"/>
    <lineage>
        <taxon>Eukaryota</taxon>
        <taxon>Metazoa</taxon>
        <taxon>Chordata</taxon>
        <taxon>Craniata</taxon>
        <taxon>Vertebrata</taxon>
        <taxon>Chondrichthyes</taxon>
        <taxon>Elasmobranchii</taxon>
        <taxon>Galeomorphii</taxon>
        <taxon>Galeoidea</taxon>
        <taxon>Carcharhiniformes</taxon>
        <taxon>Scyliorhinidae</taxon>
        <taxon>Scyliorhinus</taxon>
    </lineage>
</organism>
<evidence type="ECO:0000313" key="11">
    <source>
        <dbReference type="EMBL" id="GCB67446.1"/>
    </source>
</evidence>
<dbReference type="SUPFAM" id="SSF140111">
    <property type="entry name" value="Endosomal sorting complex assembly domain"/>
    <property type="match status" value="1"/>
</dbReference>
<evidence type="ECO:0000256" key="2">
    <source>
        <dbReference type="ARBA" id="ARBA00007617"/>
    </source>
</evidence>
<dbReference type="InterPro" id="IPR009851">
    <property type="entry name" value="Mod_r"/>
</dbReference>
<dbReference type="Pfam" id="PF07200">
    <property type="entry name" value="Mod_r"/>
    <property type="match status" value="1"/>
</dbReference>
<evidence type="ECO:0000256" key="6">
    <source>
        <dbReference type="ARBA" id="ARBA00023136"/>
    </source>
</evidence>
<comment type="caution">
    <text evidence="11">The sequence shown here is derived from an EMBL/GenBank/DDBJ whole genome shotgun (WGS) entry which is preliminary data.</text>
</comment>
<keyword evidence="5 8" id="KW-0653">Protein transport</keyword>
<dbReference type="PROSITE" id="PS51314">
    <property type="entry name" value="VPS37_C"/>
    <property type="match status" value="1"/>
</dbReference>
<dbReference type="GO" id="GO:0006612">
    <property type="term" value="P:protein targeting to membrane"/>
    <property type="evidence" value="ECO:0007669"/>
    <property type="project" value="TreeGrafter"/>
</dbReference>
<dbReference type="AlphaFoldDB" id="A0A401P2X9"/>
<dbReference type="GO" id="GO:0031902">
    <property type="term" value="C:late endosome membrane"/>
    <property type="evidence" value="ECO:0007669"/>
    <property type="project" value="UniProtKB-SubCell"/>
</dbReference>
<name>A0A401P2X9_SCYTO</name>
<dbReference type="STRING" id="75743.A0A401P2X9"/>
<dbReference type="GO" id="GO:0048306">
    <property type="term" value="F:calcium-dependent protein binding"/>
    <property type="evidence" value="ECO:0007669"/>
    <property type="project" value="UniProtKB-ARBA"/>
</dbReference>
<keyword evidence="4" id="KW-0967">Endosome</keyword>
<dbReference type="FunFam" id="1.10.287.660:FF:000003">
    <property type="entry name" value="vacuolar protein sorting-associated protein 37B"/>
    <property type="match status" value="1"/>
</dbReference>
<dbReference type="OrthoDB" id="10004364at2759"/>
<comment type="function">
    <text evidence="7">Component of the ESCRT-I complex, a regulator of vesicular trafficking process. Required for the sorting of endocytic ubiquitinated cargos into multivesicular bodies. May be involved in cell growth and differentiation.</text>
</comment>
<dbReference type="Gene3D" id="1.10.287.660">
    <property type="entry name" value="Helix hairpin bin"/>
    <property type="match status" value="1"/>
</dbReference>
<dbReference type="PANTHER" id="PTHR13678">
    <property type="entry name" value="VACUOLAR PROTEIN SORTING-ASSOCIATED PROTEIN 37"/>
    <property type="match status" value="1"/>
</dbReference>
<comment type="subcellular location">
    <subcellularLocation>
        <location evidence="1">Late endosome membrane</location>
        <topology evidence="1">Peripheral membrane protein</topology>
    </subcellularLocation>
</comment>
<dbReference type="GO" id="GO:0036258">
    <property type="term" value="P:multivesicular body assembly"/>
    <property type="evidence" value="ECO:0007669"/>
    <property type="project" value="UniProtKB-ARBA"/>
</dbReference>
<evidence type="ECO:0000259" key="10">
    <source>
        <dbReference type="PROSITE" id="PS51314"/>
    </source>
</evidence>
<proteinExistence type="inferred from homology"/>
<dbReference type="OMA" id="HIRRVKI"/>
<dbReference type="InterPro" id="IPR037202">
    <property type="entry name" value="ESCRT_assembly_dom"/>
</dbReference>
<evidence type="ECO:0000256" key="9">
    <source>
        <dbReference type="SAM" id="MobiDB-lite"/>
    </source>
</evidence>
<dbReference type="EMBL" id="BFAA01007109">
    <property type="protein sequence ID" value="GCB67446.1"/>
    <property type="molecule type" value="Genomic_DNA"/>
</dbReference>
<dbReference type="InterPro" id="IPR029012">
    <property type="entry name" value="Helix_hairpin_bin_sf"/>
</dbReference>
<evidence type="ECO:0000256" key="8">
    <source>
        <dbReference type="PROSITE-ProRule" id="PRU00646"/>
    </source>
</evidence>
<feature type="region of interest" description="Disordered" evidence="9">
    <location>
        <begin position="189"/>
        <end position="289"/>
    </location>
</feature>
<dbReference type="Proteomes" id="UP000288216">
    <property type="component" value="Unassembled WGS sequence"/>
</dbReference>
<dbReference type="GO" id="GO:0006623">
    <property type="term" value="P:protein targeting to vacuole"/>
    <property type="evidence" value="ECO:0007669"/>
    <property type="project" value="TreeGrafter"/>
</dbReference>
<dbReference type="GO" id="GO:0039702">
    <property type="term" value="P:viral budding via host ESCRT complex"/>
    <property type="evidence" value="ECO:0007669"/>
    <property type="project" value="UniProtKB-ARBA"/>
</dbReference>
<evidence type="ECO:0000256" key="1">
    <source>
        <dbReference type="ARBA" id="ARBA00004633"/>
    </source>
</evidence>